<dbReference type="GeneID" id="25409497"/>
<sequence>MSSVSQISDPEKAWNGSAVPYRPEYQTWPYSSADFKRMDETPDNSFYSDSRFVTHIDDAAIASLRRYYDTVLPRKGRILDLCSSWISHYPQAVENAAAQGELKVVGLGMNQAELKKNQVLHKRILQDLNEDPNIPLTVCDEHAVSGLQSADSVDSENGLLDCTTCVVSLDYLTRPTEVLESVRQLTRSGGSCQIIVSSRMFPTKATSAWMNRTPEQRLQMVGDYLHFAGWKDIEIIDIKEGDAANVPAEDQGGLQGFMQRMGMSGSDPLWCVRAFKRD</sequence>
<dbReference type="Gene3D" id="3.40.50.150">
    <property type="entry name" value="Vaccinia Virus protein VP39"/>
    <property type="match status" value="1"/>
</dbReference>
<dbReference type="EMBL" id="KL584705">
    <property type="protein sequence ID" value="KEQ75435.1"/>
    <property type="molecule type" value="Genomic_DNA"/>
</dbReference>
<organism evidence="1 2">
    <name type="scientific">Aureobasidium namibiae CBS 147.97</name>
    <dbReference type="NCBI Taxonomy" id="1043004"/>
    <lineage>
        <taxon>Eukaryota</taxon>
        <taxon>Fungi</taxon>
        <taxon>Dikarya</taxon>
        <taxon>Ascomycota</taxon>
        <taxon>Pezizomycotina</taxon>
        <taxon>Dothideomycetes</taxon>
        <taxon>Dothideomycetidae</taxon>
        <taxon>Dothideales</taxon>
        <taxon>Saccotheciaceae</taxon>
        <taxon>Aureobasidium</taxon>
    </lineage>
</organism>
<dbReference type="HOGENOM" id="CLU_072455_1_1_1"/>
<dbReference type="RefSeq" id="XP_013429459.1">
    <property type="nucleotide sequence ID" value="XM_013574005.1"/>
</dbReference>
<dbReference type="SUPFAM" id="SSF53335">
    <property type="entry name" value="S-adenosyl-L-methionine-dependent methyltransferases"/>
    <property type="match status" value="1"/>
</dbReference>
<evidence type="ECO:0008006" key="3">
    <source>
        <dbReference type="Google" id="ProtNLM"/>
    </source>
</evidence>
<evidence type="ECO:0000313" key="2">
    <source>
        <dbReference type="Proteomes" id="UP000027730"/>
    </source>
</evidence>
<keyword evidence="2" id="KW-1185">Reference proteome</keyword>
<name>A0A074WQI8_9PEZI</name>
<gene>
    <name evidence="1" type="ORF">M436DRAFT_41087</name>
</gene>
<dbReference type="Proteomes" id="UP000027730">
    <property type="component" value="Unassembled WGS sequence"/>
</dbReference>
<dbReference type="InterPro" id="IPR029063">
    <property type="entry name" value="SAM-dependent_MTases_sf"/>
</dbReference>
<reference evidence="1 2" key="1">
    <citation type="journal article" date="2014" name="BMC Genomics">
        <title>Genome sequencing of four Aureobasidium pullulans varieties: biotechnological potential, stress tolerance, and description of new species.</title>
        <authorList>
            <person name="Gostin Ar C."/>
            <person name="Ohm R.A."/>
            <person name="Kogej T."/>
            <person name="Sonjak S."/>
            <person name="Turk M."/>
            <person name="Zajc J."/>
            <person name="Zalar P."/>
            <person name="Grube M."/>
            <person name="Sun H."/>
            <person name="Han J."/>
            <person name="Sharma A."/>
            <person name="Chiniquy J."/>
            <person name="Ngan C.Y."/>
            <person name="Lipzen A."/>
            <person name="Barry K."/>
            <person name="Grigoriev I.V."/>
            <person name="Gunde-Cimerman N."/>
        </authorList>
    </citation>
    <scope>NUCLEOTIDE SEQUENCE [LARGE SCALE GENOMIC DNA]</scope>
    <source>
        <strain evidence="1 2">CBS 147.97</strain>
    </source>
</reference>
<dbReference type="PANTHER" id="PTHR43036:SF2">
    <property type="entry name" value="OS04G0481300 PROTEIN"/>
    <property type="match status" value="1"/>
</dbReference>
<dbReference type="PANTHER" id="PTHR43036">
    <property type="entry name" value="OSJNBB0011N17.9 PROTEIN"/>
    <property type="match status" value="1"/>
</dbReference>
<evidence type="ECO:0000313" key="1">
    <source>
        <dbReference type="EMBL" id="KEQ75435.1"/>
    </source>
</evidence>
<protein>
    <recommendedName>
        <fullName evidence="3">S-adenosyl-L-methionine-dependent methyltransferase</fullName>
    </recommendedName>
</protein>
<accession>A0A074WQI8</accession>
<dbReference type="OrthoDB" id="2013972at2759"/>
<proteinExistence type="predicted"/>
<dbReference type="AlphaFoldDB" id="A0A074WQI8"/>